<dbReference type="PANTHER" id="PTHR43047">
    <property type="entry name" value="TWO-COMPONENT HISTIDINE PROTEIN KINASE"/>
    <property type="match status" value="1"/>
</dbReference>
<dbReference type="SUPFAM" id="SSF52172">
    <property type="entry name" value="CheY-like"/>
    <property type="match status" value="3"/>
</dbReference>
<reference evidence="20 21" key="1">
    <citation type="submission" date="2020-02" db="EMBL/GenBank/DDBJ databases">
        <title>Paenibacillus sp. nov., isolated from rhizosphere soil of tomato.</title>
        <authorList>
            <person name="Weon H.-Y."/>
            <person name="Lee S.A."/>
        </authorList>
    </citation>
    <scope>NUCLEOTIDE SEQUENCE [LARGE SCALE GENOMIC DNA]</scope>
    <source>
        <strain evidence="20 21">14171R-81</strain>
    </source>
</reference>
<dbReference type="Pfam" id="PF13185">
    <property type="entry name" value="GAF_2"/>
    <property type="match status" value="1"/>
</dbReference>
<keyword evidence="6 14" id="KW-0597">Phosphoprotein</keyword>
<dbReference type="Gene3D" id="3.30.450.40">
    <property type="match status" value="1"/>
</dbReference>
<name>A0A6C0NYQ1_9BACL</name>
<dbReference type="Pfam" id="PF00512">
    <property type="entry name" value="HisKA"/>
    <property type="match status" value="1"/>
</dbReference>
<dbReference type="InterPro" id="IPR004358">
    <property type="entry name" value="Sig_transdc_His_kin-like_C"/>
</dbReference>
<keyword evidence="8" id="KW-0547">Nucleotide-binding</keyword>
<dbReference type="InterPro" id="IPR036097">
    <property type="entry name" value="HisK_dim/P_sf"/>
</dbReference>
<evidence type="ECO:0000256" key="2">
    <source>
        <dbReference type="ARBA" id="ARBA00004651"/>
    </source>
</evidence>
<evidence type="ECO:0000256" key="9">
    <source>
        <dbReference type="ARBA" id="ARBA00022777"/>
    </source>
</evidence>
<dbReference type="Pfam" id="PF02518">
    <property type="entry name" value="HATPase_c"/>
    <property type="match status" value="1"/>
</dbReference>
<dbReference type="PROSITE" id="PS50110">
    <property type="entry name" value="RESPONSE_REGULATORY"/>
    <property type="match status" value="3"/>
</dbReference>
<dbReference type="GO" id="GO:0000155">
    <property type="term" value="F:phosphorelay sensor kinase activity"/>
    <property type="evidence" value="ECO:0007669"/>
    <property type="project" value="InterPro"/>
</dbReference>
<dbReference type="SMART" id="SM00387">
    <property type="entry name" value="HATPase_c"/>
    <property type="match status" value="1"/>
</dbReference>
<evidence type="ECO:0000256" key="1">
    <source>
        <dbReference type="ARBA" id="ARBA00000085"/>
    </source>
</evidence>
<dbReference type="AlphaFoldDB" id="A0A6C0NYQ1"/>
<feature type="domain" description="Histidine kinase" evidence="17">
    <location>
        <begin position="548"/>
        <end position="778"/>
    </location>
</feature>
<dbReference type="InterPro" id="IPR047347">
    <property type="entry name" value="YvaQ-like_sensor"/>
</dbReference>
<evidence type="ECO:0000313" key="20">
    <source>
        <dbReference type="EMBL" id="QHW31374.1"/>
    </source>
</evidence>
<dbReference type="SMART" id="SM00388">
    <property type="entry name" value="HisKA"/>
    <property type="match status" value="1"/>
</dbReference>
<feature type="modified residue" description="4-aspartylphosphate" evidence="14">
    <location>
        <position position="1177"/>
    </location>
</feature>
<dbReference type="CDD" id="cd00082">
    <property type="entry name" value="HisKA"/>
    <property type="match status" value="1"/>
</dbReference>
<dbReference type="InterPro" id="IPR003018">
    <property type="entry name" value="GAF"/>
</dbReference>
<dbReference type="InterPro" id="IPR036890">
    <property type="entry name" value="HATPase_C_sf"/>
</dbReference>
<gene>
    <name evidence="20" type="ORF">GZH47_11320</name>
</gene>
<dbReference type="CDD" id="cd16922">
    <property type="entry name" value="HATPase_EvgS-ArcB-TorS-like"/>
    <property type="match status" value="1"/>
</dbReference>
<keyword evidence="21" id="KW-1185">Reference proteome</keyword>
<feature type="modified residue" description="4-aspartylphosphate" evidence="14">
    <location>
        <position position="908"/>
    </location>
</feature>
<evidence type="ECO:0000256" key="4">
    <source>
        <dbReference type="ARBA" id="ARBA00012438"/>
    </source>
</evidence>
<dbReference type="Gene3D" id="6.10.340.10">
    <property type="match status" value="1"/>
</dbReference>
<evidence type="ECO:0000256" key="13">
    <source>
        <dbReference type="ARBA" id="ARBA00074306"/>
    </source>
</evidence>
<keyword evidence="12 16" id="KW-0472">Membrane</keyword>
<feature type="compositionally biased region" description="Basic and acidic residues" evidence="15">
    <location>
        <begin position="474"/>
        <end position="484"/>
    </location>
</feature>
<evidence type="ECO:0000259" key="19">
    <source>
        <dbReference type="PROSITE" id="PS50885"/>
    </source>
</evidence>
<dbReference type="InterPro" id="IPR029016">
    <property type="entry name" value="GAF-like_dom_sf"/>
</dbReference>
<evidence type="ECO:0000256" key="14">
    <source>
        <dbReference type="PROSITE-ProRule" id="PRU00169"/>
    </source>
</evidence>
<evidence type="ECO:0000256" key="8">
    <source>
        <dbReference type="ARBA" id="ARBA00022741"/>
    </source>
</evidence>
<feature type="transmembrane region" description="Helical" evidence="16">
    <location>
        <begin position="6"/>
        <end position="26"/>
    </location>
</feature>
<dbReference type="PROSITE" id="PS50109">
    <property type="entry name" value="HIS_KIN"/>
    <property type="match status" value="1"/>
</dbReference>
<evidence type="ECO:0000313" key="21">
    <source>
        <dbReference type="Proteomes" id="UP000479114"/>
    </source>
</evidence>
<keyword evidence="7" id="KW-0808">Transferase</keyword>
<evidence type="ECO:0000256" key="16">
    <source>
        <dbReference type="SAM" id="Phobius"/>
    </source>
</evidence>
<keyword evidence="10" id="KW-0067">ATP-binding</keyword>
<organism evidence="20 21">
    <name type="scientific">Paenibacillus rhizovicinus</name>
    <dbReference type="NCBI Taxonomy" id="2704463"/>
    <lineage>
        <taxon>Bacteria</taxon>
        <taxon>Bacillati</taxon>
        <taxon>Bacillota</taxon>
        <taxon>Bacilli</taxon>
        <taxon>Bacillales</taxon>
        <taxon>Paenibacillaceae</taxon>
        <taxon>Paenibacillus</taxon>
    </lineage>
</organism>
<dbReference type="SUPFAM" id="SSF55781">
    <property type="entry name" value="GAF domain-like"/>
    <property type="match status" value="1"/>
</dbReference>
<evidence type="ECO:0000256" key="5">
    <source>
        <dbReference type="ARBA" id="ARBA00022475"/>
    </source>
</evidence>
<evidence type="ECO:0000256" key="10">
    <source>
        <dbReference type="ARBA" id="ARBA00022840"/>
    </source>
</evidence>
<dbReference type="FunFam" id="3.30.565.10:FF:000010">
    <property type="entry name" value="Sensor histidine kinase RcsC"/>
    <property type="match status" value="1"/>
</dbReference>
<dbReference type="InterPro" id="IPR003594">
    <property type="entry name" value="HATPase_dom"/>
</dbReference>
<feature type="domain" description="HAMP" evidence="19">
    <location>
        <begin position="207"/>
        <end position="261"/>
    </location>
</feature>
<dbReference type="SUPFAM" id="SSF55874">
    <property type="entry name" value="ATPase domain of HSP90 chaperone/DNA topoisomerase II/histidine kinase"/>
    <property type="match status" value="1"/>
</dbReference>
<dbReference type="Proteomes" id="UP000479114">
    <property type="component" value="Chromosome"/>
</dbReference>
<dbReference type="InterPro" id="IPR001789">
    <property type="entry name" value="Sig_transdc_resp-reg_receiver"/>
</dbReference>
<dbReference type="PANTHER" id="PTHR43047:SF72">
    <property type="entry name" value="OSMOSENSING HISTIDINE PROTEIN KINASE SLN1"/>
    <property type="match status" value="1"/>
</dbReference>
<evidence type="ECO:0000256" key="11">
    <source>
        <dbReference type="ARBA" id="ARBA00023012"/>
    </source>
</evidence>
<dbReference type="Gene3D" id="3.40.50.2300">
    <property type="match status" value="3"/>
</dbReference>
<dbReference type="Pfam" id="PF12729">
    <property type="entry name" value="4HB_MCP_1"/>
    <property type="match status" value="1"/>
</dbReference>
<dbReference type="PROSITE" id="PS50885">
    <property type="entry name" value="HAMP"/>
    <property type="match status" value="1"/>
</dbReference>
<feature type="modified residue" description="4-aspartylphosphate" evidence="14">
    <location>
        <position position="1030"/>
    </location>
</feature>
<evidence type="ECO:0000256" key="3">
    <source>
        <dbReference type="ARBA" id="ARBA00006402"/>
    </source>
</evidence>
<comment type="similarity">
    <text evidence="3">In the N-terminal section; belongs to the phytochrome family.</text>
</comment>
<keyword evidence="9" id="KW-0418">Kinase</keyword>
<keyword evidence="5" id="KW-1003">Cell membrane</keyword>
<protein>
    <recommendedName>
        <fullName evidence="13">Circadian input-output histidine kinase CikA</fullName>
        <ecNumber evidence="4">2.7.13.3</ecNumber>
    </recommendedName>
</protein>
<dbReference type="Gene3D" id="3.30.565.10">
    <property type="entry name" value="Histidine kinase-like ATPase, C-terminal domain"/>
    <property type="match status" value="1"/>
</dbReference>
<dbReference type="RefSeq" id="WP_162640182.1">
    <property type="nucleotide sequence ID" value="NZ_CP048286.1"/>
</dbReference>
<dbReference type="GO" id="GO:0005886">
    <property type="term" value="C:plasma membrane"/>
    <property type="evidence" value="ECO:0007669"/>
    <property type="project" value="UniProtKB-SubCell"/>
</dbReference>
<comment type="subcellular location">
    <subcellularLocation>
        <location evidence="2">Cell membrane</location>
        <topology evidence="2">Multi-pass membrane protein</topology>
    </subcellularLocation>
</comment>
<dbReference type="PRINTS" id="PR00344">
    <property type="entry name" value="BCTRLSENSOR"/>
</dbReference>
<evidence type="ECO:0000256" key="6">
    <source>
        <dbReference type="ARBA" id="ARBA00022553"/>
    </source>
</evidence>
<proteinExistence type="inferred from homology"/>
<dbReference type="EMBL" id="CP048286">
    <property type="protein sequence ID" value="QHW31374.1"/>
    <property type="molecule type" value="Genomic_DNA"/>
</dbReference>
<dbReference type="InterPro" id="IPR005467">
    <property type="entry name" value="His_kinase_dom"/>
</dbReference>
<dbReference type="Gene3D" id="1.10.287.130">
    <property type="match status" value="1"/>
</dbReference>
<evidence type="ECO:0000256" key="15">
    <source>
        <dbReference type="SAM" id="MobiDB-lite"/>
    </source>
</evidence>
<dbReference type="SUPFAM" id="SSF47384">
    <property type="entry name" value="Homodimeric domain of signal transducing histidine kinase"/>
    <property type="match status" value="1"/>
</dbReference>
<comment type="catalytic activity">
    <reaction evidence="1">
        <text>ATP + protein L-histidine = ADP + protein N-phospho-L-histidine.</text>
        <dbReference type="EC" id="2.7.13.3"/>
    </reaction>
</comment>
<feature type="region of interest" description="Disordered" evidence="15">
    <location>
        <begin position="463"/>
        <end position="494"/>
    </location>
</feature>
<sequence length="1246" mass="139278">MKTKTKLTISFIVLMIVLIFISSISLRNISVLGGKLDEVYANRYQKLMLAYDIRGSVNEVAKGVTNILTVQNAETLSKNESLLADKPKQAREYFDELKRIASTETELVMLNDVERSFTDYFQYAAEVKRLVAAGRGTEAVALREKVGVAEQENTVNLIDDLTAYHRSATDEAVRSASSANRSTRMIMIVTMMAGMLIGIGTMLWNTTGVTRSLNRLTDMIGDYARGMSDPVLRKRAETPDEFGTVAKAFFSLADTLERKTEAEQAYNKKMEEETWVKSNLASVSVALQESKELEQLGFLFMERVVPLVGAVYGGLYIREGYGQDNKLRLYGAYAPQDDTAFEQQFRMGEGLVGQCARSGQPIALADIPSNYLRIRSGLGGTPPRSLLLLPVAYQNQQLAVIELASLAPIDSKQRELLTDLAAGLGSLLNNLFGRLRIEELLRESQVLSEELQAQSEELISQQEELRQSNDQLEEQTRSLKKSEELLQSQQEELEQSNEELLKKTHLLEQQMRKTEQKNEQIERTKTALERQTVQLALSSKYKSEFLANMSHELRTPLNSLLILSQMLMDNKERNLTGKQIEFATTIHSSGGDLLKLIDEILDLSKIGAGKMSVVTEHVPFSDLLQTMRRSFGPMSQQRGLDFELTVEKDVPEGFYSDGHRVKQVLKNLLSNAFKFTHRGSVSLTVRNAQAAEAELDADGGRLIAFEVRDTGIGIPEEKQQLVFEAFQQVDGTTSRTYGGTGLGLAISQELAGLLGGKLLLESKEGEGSVFTLYLPEYHVAFQNGKDAQTDSDAKLGEQAVEAAMLAKQGRRALSEAAMSTASGLAAQRPLTPSGTNAGLVRAAASIEDDRDSIETEDRVVLIIEDDEPFARVLLDMARAHGFKGIVAMQGDIGLNEARRYKPDAILLDIMLPVMDGWSVLHHLKHDADTRHIPVHVVSVMEEVQQGLAMGAIAYLRKPAEKERLERLFVKMESFLAHDLKYVLVVEDDAAQRTGIIELVGGEDVIVKAVSSGAEAMRELETQHWDCMVLDLGLPDISGFELLDGIRRSEKLRELPIIIYTGRDLDKKDEIRLRQYAETIIIKDAKSPERLLDETTLFLHRVVADLPEEKRTVLRKLHSVETIFEGKSILIVDDDIRNVFALSSALEGYKMDIHIAENGREALEMLARHPDTQLILMDMMMPEMDGYETMRHIRAIPEYERLPMIAITAKAMKEDRDKCIEAGASDYISKPVNIDQLLSLMRVWLYQ</sequence>
<evidence type="ECO:0000259" key="18">
    <source>
        <dbReference type="PROSITE" id="PS50110"/>
    </source>
</evidence>
<keyword evidence="11" id="KW-0902">Two-component regulatory system</keyword>
<dbReference type="KEGG" id="prz:GZH47_11320"/>
<feature type="domain" description="Response regulatory" evidence="18">
    <location>
        <begin position="859"/>
        <end position="972"/>
    </location>
</feature>
<dbReference type="SMART" id="SM00448">
    <property type="entry name" value="REC"/>
    <property type="match status" value="3"/>
</dbReference>
<keyword evidence="16" id="KW-1133">Transmembrane helix</keyword>
<feature type="domain" description="Response regulatory" evidence="18">
    <location>
        <begin position="981"/>
        <end position="1097"/>
    </location>
</feature>
<dbReference type="CDD" id="cd17546">
    <property type="entry name" value="REC_hyHK_CKI1_RcsC-like"/>
    <property type="match status" value="1"/>
</dbReference>
<dbReference type="Pfam" id="PF00072">
    <property type="entry name" value="Response_reg"/>
    <property type="match status" value="3"/>
</dbReference>
<dbReference type="GO" id="GO:0009927">
    <property type="term" value="F:histidine phosphotransfer kinase activity"/>
    <property type="evidence" value="ECO:0007669"/>
    <property type="project" value="TreeGrafter"/>
</dbReference>
<dbReference type="InterPro" id="IPR011006">
    <property type="entry name" value="CheY-like_superfamily"/>
</dbReference>
<dbReference type="GO" id="GO:0005524">
    <property type="term" value="F:ATP binding"/>
    <property type="evidence" value="ECO:0007669"/>
    <property type="project" value="UniProtKB-KW"/>
</dbReference>
<dbReference type="CDD" id="cd19411">
    <property type="entry name" value="MCP2201-like_sensor"/>
    <property type="match status" value="1"/>
</dbReference>
<accession>A0A6C0NYQ1</accession>
<feature type="domain" description="Response regulatory" evidence="18">
    <location>
        <begin position="1127"/>
        <end position="1244"/>
    </location>
</feature>
<dbReference type="InterPro" id="IPR003660">
    <property type="entry name" value="HAMP_dom"/>
</dbReference>
<evidence type="ECO:0000256" key="12">
    <source>
        <dbReference type="ARBA" id="ARBA00023136"/>
    </source>
</evidence>
<keyword evidence="16" id="KW-0812">Transmembrane</keyword>
<dbReference type="EC" id="2.7.13.3" evidence="4"/>
<evidence type="ECO:0000256" key="7">
    <source>
        <dbReference type="ARBA" id="ARBA00022679"/>
    </source>
</evidence>
<dbReference type="InterPro" id="IPR003661">
    <property type="entry name" value="HisK_dim/P_dom"/>
</dbReference>
<evidence type="ECO:0000259" key="17">
    <source>
        <dbReference type="PROSITE" id="PS50109"/>
    </source>
</evidence>
<dbReference type="InterPro" id="IPR024478">
    <property type="entry name" value="HlyB_4HB_MCP"/>
</dbReference>